<feature type="signal peptide" evidence="3">
    <location>
        <begin position="1"/>
        <end position="20"/>
    </location>
</feature>
<gene>
    <name evidence="4" type="ORF">ACFQMJ_25075</name>
</gene>
<comment type="caution">
    <text evidence="4">The sequence shown here is derived from an EMBL/GenBank/DDBJ whole genome shotgun (WGS) entry which is preliminary data.</text>
</comment>
<comment type="similarity">
    <text evidence="1">Belongs to the bacterial solute-binding protein 1 family.</text>
</comment>
<evidence type="ECO:0000313" key="4">
    <source>
        <dbReference type="EMBL" id="MFC7151824.1"/>
    </source>
</evidence>
<dbReference type="InterPro" id="IPR050490">
    <property type="entry name" value="Bact_solute-bd_prot1"/>
</dbReference>
<sequence length="565" mass="62001">MALLAVAATLVLSACSNSNSSSNSDSNAGAGSDGGQPSNTAEAAADPFGKYEEPVALRVGQKVDPTDNTLSNGDTPVDNQYTRYIKENLNIVTEDAFTASPANYDQKISLSISSNDLPDAMIVNAVQLRLMYENDQLADMTDAFNQYASPALKRVLQDSNKRALDSVTYDGKIMALPQAEDAGIHIMWIRKDWLDKLGFEPPKTMDELEKVADAFVNQDPDGNNKADTIGIAGPSSSGKMYANFLDSANNLYGFDPIFSAYGAYPGYWVEDAEGKPAYGSILPETREALGKLRDLYAKGLIDKQMAVRQDSGEQIVSGKTGMFFAPWWMGYGPLTDAVKQDPNANWQAYALPLDADGRFSPHLSAPAGQFLVVRKGYKNPEAVIKLQNLLLRDESKFDLSKGAIGFYPVRLALGPSDESEYTVQALREVLAGTKTPEDFSGKPEYKLLQGDLDNVKKVKLEPYDNMDIEYWNPSADWGAWTRLYSLMVGIAPNVDADMNRVSSLLYSQTKTMESKWVNLKKLEDETFLKIVVGGATLEAFDQFVEDWKKQGGEQITAEVAEIVSE</sequence>
<evidence type="ECO:0000256" key="1">
    <source>
        <dbReference type="ARBA" id="ARBA00008520"/>
    </source>
</evidence>
<keyword evidence="3" id="KW-0732">Signal</keyword>
<name>A0ABW2FI13_9BACL</name>
<feature type="chain" id="PRO_5046872285" evidence="3">
    <location>
        <begin position="21"/>
        <end position="565"/>
    </location>
</feature>
<dbReference type="Gene3D" id="3.40.190.10">
    <property type="entry name" value="Periplasmic binding protein-like II"/>
    <property type="match status" value="3"/>
</dbReference>
<protein>
    <submittedName>
        <fullName evidence="4">Extracellular solute-binding protein</fullName>
    </submittedName>
</protein>
<dbReference type="PANTHER" id="PTHR43649:SF31">
    <property type="entry name" value="SN-GLYCEROL-3-PHOSPHATE-BINDING PERIPLASMIC PROTEIN UGPB"/>
    <property type="match status" value="1"/>
</dbReference>
<dbReference type="SUPFAM" id="SSF53850">
    <property type="entry name" value="Periplasmic binding protein-like II"/>
    <property type="match status" value="1"/>
</dbReference>
<dbReference type="EMBL" id="JBHTAI010000018">
    <property type="protein sequence ID" value="MFC7151824.1"/>
    <property type="molecule type" value="Genomic_DNA"/>
</dbReference>
<feature type="region of interest" description="Disordered" evidence="2">
    <location>
        <begin position="17"/>
        <end position="44"/>
    </location>
</feature>
<dbReference type="CDD" id="cd13580">
    <property type="entry name" value="PBP2_AlgQ_like_1"/>
    <property type="match status" value="1"/>
</dbReference>
<accession>A0ABW2FI13</accession>
<reference evidence="5" key="1">
    <citation type="journal article" date="2019" name="Int. J. Syst. Evol. Microbiol.">
        <title>The Global Catalogue of Microorganisms (GCM) 10K type strain sequencing project: providing services to taxonomists for standard genome sequencing and annotation.</title>
        <authorList>
            <consortium name="The Broad Institute Genomics Platform"/>
            <consortium name="The Broad Institute Genome Sequencing Center for Infectious Disease"/>
            <person name="Wu L."/>
            <person name="Ma J."/>
        </authorList>
    </citation>
    <scope>NUCLEOTIDE SEQUENCE [LARGE SCALE GENOMIC DNA]</scope>
    <source>
        <strain evidence="5">KCTC 12907</strain>
    </source>
</reference>
<evidence type="ECO:0000313" key="5">
    <source>
        <dbReference type="Proteomes" id="UP001596378"/>
    </source>
</evidence>
<evidence type="ECO:0000256" key="2">
    <source>
        <dbReference type="SAM" id="MobiDB-lite"/>
    </source>
</evidence>
<dbReference type="RefSeq" id="WP_378052408.1">
    <property type="nucleotide sequence ID" value="NZ_JBHMDN010000048.1"/>
</dbReference>
<keyword evidence="5" id="KW-1185">Reference proteome</keyword>
<evidence type="ECO:0000256" key="3">
    <source>
        <dbReference type="SAM" id="SignalP"/>
    </source>
</evidence>
<proteinExistence type="inferred from homology"/>
<dbReference type="Proteomes" id="UP001596378">
    <property type="component" value="Unassembled WGS sequence"/>
</dbReference>
<feature type="compositionally biased region" description="Low complexity" evidence="2">
    <location>
        <begin position="17"/>
        <end position="30"/>
    </location>
</feature>
<dbReference type="PANTHER" id="PTHR43649">
    <property type="entry name" value="ARABINOSE-BINDING PROTEIN-RELATED"/>
    <property type="match status" value="1"/>
</dbReference>
<organism evidence="4 5">
    <name type="scientific">Cohnella cellulosilytica</name>
    <dbReference type="NCBI Taxonomy" id="986710"/>
    <lineage>
        <taxon>Bacteria</taxon>
        <taxon>Bacillati</taxon>
        <taxon>Bacillota</taxon>
        <taxon>Bacilli</taxon>
        <taxon>Bacillales</taxon>
        <taxon>Paenibacillaceae</taxon>
        <taxon>Cohnella</taxon>
    </lineage>
</organism>